<dbReference type="GO" id="GO:0004519">
    <property type="term" value="F:endonuclease activity"/>
    <property type="evidence" value="ECO:0007669"/>
    <property type="project" value="UniProtKB-KW"/>
</dbReference>
<dbReference type="PANTHER" id="PTHR32004">
    <property type="entry name" value="TRNA LIGASE"/>
    <property type="match status" value="1"/>
</dbReference>
<sequence length="823" mass="94626">MSAQEVKDLVDALEKASKLSSRGKSIKRVCNVFNSDHRVVSWKFNEWDYGKNNIQLPCNARGLFILDDKDTDPVIVARGYDKFFNVNEVLTTKWEWLQENTVGPYEATLKTNGCIIFISALKDGTLVVCSKHSTGDRDDSDRNHAEAGELYLRKQLHDKGIDINQFSKALYEQNLTAVAEYCDDTFEEHIIEYAPKDAGLYLHGLNLNQRDFKTLPIGKVAEFSDIFGFKKTDYISNADIHLLRKFLEDKATTGTYEGKEIEGFVVRSHLKNGADLFFKYKFEEPYLMYRQWREVTKDYIQNRTRVFNFRKHKFITNKYLDFVIPILDQNEELCHQYMKGLGVIDLRNRFIATYGMSAMEILNYEKVKELELKNSLDFSIVDENTKFLIIPIAVIGSGKTTCSLTLTNLYPESWGHVQNDEITGKDKSMLMKKSLQLLAKPNIKCVIVDRNNHQFRERKQLFDWVEQFKEVYLPYDTNIKVVGLSFAEYEDLELIRELTIARVFDRGDNHQSIKADKFGEKKVLGIMDGFLKRFQAVNEDRYPDNKFDFIIRLKVQDSESSIKNVKTILNELNKEYPILIPKVPSQSEIDIAFKRSLEYKPTVTKIVGSGGRNNGNGGNNEEIRQKKINPVYYSATIMDLQLIRSEILKSLEDSDLGEEEKMLIKNTVENKLQNKLHITLAHVGSSKRGTPEQQAIWKNYSNRYIPYLKTVFKSTEVPTSTEIITEDSVKFSIRKLCMDSKIFTAIVDINELGVLTSEGNNISNLRCSNNYSHITLGILKEGTKPFYSNELCEKVEAGSAGEDVKSWKISRPNILEAKVTINL</sequence>
<protein>
    <recommendedName>
        <fullName evidence="15 16">tRNA ligase</fullName>
        <ecNumber evidence="1 16">6.5.1.3</ecNumber>
    </recommendedName>
</protein>
<evidence type="ECO:0000256" key="3">
    <source>
        <dbReference type="ARBA" id="ARBA00022679"/>
    </source>
</evidence>
<dbReference type="Pfam" id="PF08303">
    <property type="entry name" value="tRNA_lig_kinase"/>
    <property type="match status" value="1"/>
</dbReference>
<evidence type="ECO:0000256" key="7">
    <source>
        <dbReference type="ARBA" id="ARBA00022759"/>
    </source>
</evidence>
<dbReference type="GO" id="GO:0003972">
    <property type="term" value="F:RNA ligase (ATP) activity"/>
    <property type="evidence" value="ECO:0007669"/>
    <property type="project" value="UniProtKB-UniRule"/>
</dbReference>
<keyword evidence="22" id="KW-1185">Reference proteome</keyword>
<keyword evidence="6" id="KW-0547">Nucleotide-binding</keyword>
<keyword evidence="11" id="KW-0511">Multifunctional enzyme</keyword>
<dbReference type="eggNOG" id="ENOG502QQB9">
    <property type="taxonomic scope" value="Eukaryota"/>
</dbReference>
<dbReference type="PANTHER" id="PTHR32004:SF1">
    <property type="entry name" value="TRNA LIGASE"/>
    <property type="match status" value="1"/>
</dbReference>
<organism evidence="22">
    <name type="scientific">Vanderwaltozyma polyspora (strain ATCC 22028 / DSM 70294 / BCRC 21397 / CBS 2163 / NBRC 10782 / NRRL Y-8283 / UCD 57-17)</name>
    <name type="common">Kluyveromyces polysporus</name>
    <dbReference type="NCBI Taxonomy" id="436907"/>
    <lineage>
        <taxon>Eukaryota</taxon>
        <taxon>Fungi</taxon>
        <taxon>Dikarya</taxon>
        <taxon>Ascomycota</taxon>
        <taxon>Saccharomycotina</taxon>
        <taxon>Saccharomycetes</taxon>
        <taxon>Saccharomycetales</taxon>
        <taxon>Saccharomycetaceae</taxon>
        <taxon>Vanderwaltozyma</taxon>
    </lineage>
</organism>
<dbReference type="EC" id="6.5.1.3" evidence="1 16"/>
<dbReference type="InterPro" id="IPR012387">
    <property type="entry name" value="Trl1_fun"/>
</dbReference>
<dbReference type="STRING" id="436907.A7TQJ0"/>
<dbReference type="GO" id="GO:0051730">
    <property type="term" value="F:GTP-dependent polyribonucleotide 5'-hydroxyl-kinase activity"/>
    <property type="evidence" value="ECO:0007669"/>
    <property type="project" value="EnsemblFungi"/>
</dbReference>
<evidence type="ECO:0000256" key="17">
    <source>
        <dbReference type="PIRSR" id="PIRSR019634-50"/>
    </source>
</evidence>
<dbReference type="PhylomeDB" id="A7TQJ0"/>
<dbReference type="InParanoid" id="A7TQJ0"/>
<feature type="active site" description="N6-AMP-lysine intermediate" evidence="17">
    <location>
        <position position="110"/>
    </location>
</feature>
<keyword evidence="3" id="KW-0808">Transferase</keyword>
<dbReference type="OrthoDB" id="276239at2759"/>
<accession>A7TQJ0</accession>
<evidence type="ECO:0000313" key="22">
    <source>
        <dbReference type="Proteomes" id="UP000000267"/>
    </source>
</evidence>
<feature type="domain" description="T4 RNA ligase 1-like N-terminal" evidence="20">
    <location>
        <begin position="59"/>
        <end position="287"/>
    </location>
</feature>
<dbReference type="GO" id="GO:0005524">
    <property type="term" value="F:ATP binding"/>
    <property type="evidence" value="ECO:0007669"/>
    <property type="project" value="UniProtKB-UniRule"/>
</dbReference>
<keyword evidence="2 16" id="KW-0436">Ligase</keyword>
<dbReference type="OMA" id="FQDWDYK"/>
<dbReference type="GO" id="GO:0004113">
    <property type="term" value="F:2',3'-cyclic-nucleotide 3'-phosphodiesterase activity"/>
    <property type="evidence" value="ECO:0007669"/>
    <property type="project" value="EnsemblFungi"/>
</dbReference>
<evidence type="ECO:0000256" key="14">
    <source>
        <dbReference type="ARBA" id="ARBA00061627"/>
    </source>
</evidence>
<dbReference type="GO" id="GO:0070966">
    <property type="term" value="P:nuclear-transcribed mRNA catabolic process, no-go decay"/>
    <property type="evidence" value="ECO:0007669"/>
    <property type="project" value="EnsemblFungi"/>
</dbReference>
<dbReference type="GO" id="GO:0006388">
    <property type="term" value="P:tRNA splicing, via endonucleolytic cleavage and ligation"/>
    <property type="evidence" value="ECO:0007669"/>
    <property type="project" value="UniProtKB-UniRule"/>
</dbReference>
<dbReference type="Proteomes" id="UP000000267">
    <property type="component" value="Unassembled WGS sequence"/>
</dbReference>
<proteinExistence type="inferred from homology"/>
<evidence type="ECO:0000313" key="21">
    <source>
        <dbReference type="EMBL" id="EDO15454.1"/>
    </source>
</evidence>
<dbReference type="AlphaFoldDB" id="A7TQJ0"/>
<evidence type="ECO:0000256" key="10">
    <source>
        <dbReference type="ARBA" id="ARBA00022840"/>
    </source>
</evidence>
<evidence type="ECO:0000256" key="5">
    <source>
        <dbReference type="ARBA" id="ARBA00022722"/>
    </source>
</evidence>
<evidence type="ECO:0000256" key="4">
    <source>
        <dbReference type="ARBA" id="ARBA00022694"/>
    </source>
</evidence>
<dbReference type="InterPro" id="IPR015966">
    <property type="entry name" value="tRNA_lig_kin_fungi"/>
</dbReference>
<evidence type="ECO:0000256" key="13">
    <source>
        <dbReference type="ARBA" id="ARBA00055002"/>
    </source>
</evidence>
<reference evidence="21 22" key="1">
    <citation type="journal article" date="2007" name="Proc. Natl. Acad. Sci. U.S.A.">
        <title>Independent sorting-out of thousands of duplicated gene pairs in two yeast species descended from a whole-genome duplication.</title>
        <authorList>
            <person name="Scannell D.R."/>
            <person name="Frank A.C."/>
            <person name="Conant G.C."/>
            <person name="Byrne K.P."/>
            <person name="Woolfit M."/>
            <person name="Wolfe K.H."/>
        </authorList>
    </citation>
    <scope>NUCLEOTIDE SEQUENCE [LARGE SCALE GENOMIC DNA]</scope>
    <source>
        <strain evidence="22">ATCC 22028 / DSM 70294 / BCRC 21397 / CBS 2163 / NBRC 10782 / NRRL Y-8283 / UCD 57-17</strain>
    </source>
</reference>
<keyword evidence="9" id="KW-0378">Hydrolase</keyword>
<keyword evidence="5" id="KW-0540">Nuclease</keyword>
<evidence type="ECO:0000256" key="1">
    <source>
        <dbReference type="ARBA" id="ARBA00012724"/>
    </source>
</evidence>
<dbReference type="GO" id="GO:2000622">
    <property type="term" value="P:regulation of nuclear-transcribed mRNA catabolic process, nonsense-mediated decay"/>
    <property type="evidence" value="ECO:0007669"/>
    <property type="project" value="EnsemblFungi"/>
</dbReference>
<dbReference type="KEGG" id="vpo:Kpol_463p3"/>
<comment type="similarity">
    <text evidence="14 16">Belongs to the TRL1 family.</text>
</comment>
<evidence type="ECO:0000256" key="16">
    <source>
        <dbReference type="PIRNR" id="PIRNR019634"/>
    </source>
</evidence>
<evidence type="ECO:0000259" key="18">
    <source>
        <dbReference type="Pfam" id="PF08302"/>
    </source>
</evidence>
<dbReference type="GO" id="GO:0032056">
    <property type="term" value="P:positive regulation of translation in response to stress"/>
    <property type="evidence" value="ECO:0007669"/>
    <property type="project" value="EnsemblFungi"/>
</dbReference>
<gene>
    <name evidence="21" type="ORF">Kpol_463p3</name>
</gene>
<dbReference type="InterPro" id="IPR015965">
    <property type="entry name" value="tRNA_lig_PDEase"/>
</dbReference>
<comment type="function">
    <text evidence="13">One of the two proteins required for the splicing of precursor tRNA molecules containing introns. The ligation activity requires three enzymatic activities: phosphorylation of the 5' terminus of the 3' half-tRNA in the presence of ATP, opening of the 2'3'-cyclic phosphodiester bond of the 5' half-tRNA leaving a 2'-phosphomonoester and ligation of the two tRNA halves in an ATP-dependent reaction.</text>
</comment>
<evidence type="ECO:0000256" key="2">
    <source>
        <dbReference type="ARBA" id="ARBA00022598"/>
    </source>
</evidence>
<name>A7TQJ0_VANPO</name>
<evidence type="ECO:0000259" key="19">
    <source>
        <dbReference type="Pfam" id="PF08303"/>
    </source>
</evidence>
<dbReference type="Pfam" id="PF08302">
    <property type="entry name" value="tRNA_lig_CPD"/>
    <property type="match status" value="1"/>
</dbReference>
<dbReference type="GO" id="GO:0005637">
    <property type="term" value="C:nuclear inner membrane"/>
    <property type="evidence" value="ECO:0007669"/>
    <property type="project" value="EnsemblFungi"/>
</dbReference>
<feature type="domain" description="tRNA ligase phosphodiesterase" evidence="18">
    <location>
        <begin position="560"/>
        <end position="823"/>
    </location>
</feature>
<evidence type="ECO:0000256" key="6">
    <source>
        <dbReference type="ARBA" id="ARBA00022741"/>
    </source>
</evidence>
<dbReference type="EMBL" id="DS480459">
    <property type="protein sequence ID" value="EDO15454.1"/>
    <property type="molecule type" value="Genomic_DNA"/>
</dbReference>
<dbReference type="Pfam" id="PF09511">
    <property type="entry name" value="RNA_lig_T4_1"/>
    <property type="match status" value="1"/>
</dbReference>
<evidence type="ECO:0000256" key="12">
    <source>
        <dbReference type="ARBA" id="ARBA00034038"/>
    </source>
</evidence>
<feature type="domain" description="tRNA ligase kinase" evidence="19">
    <location>
        <begin position="388"/>
        <end position="555"/>
    </location>
</feature>
<comment type="catalytic activity">
    <reaction evidence="12 16">
        <text>ATP + (ribonucleotide)n-3'-hydroxyl + 5'-phospho-(ribonucleotide)m = (ribonucleotide)n+m + AMP + diphosphate.</text>
        <dbReference type="EC" id="6.5.1.3"/>
    </reaction>
</comment>
<evidence type="ECO:0000256" key="15">
    <source>
        <dbReference type="ARBA" id="ARBA00073988"/>
    </source>
</evidence>
<dbReference type="GO" id="GO:0005737">
    <property type="term" value="C:cytoplasm"/>
    <property type="evidence" value="ECO:0007669"/>
    <property type="project" value="EnsemblFungi"/>
</dbReference>
<dbReference type="GO" id="GO:0036498">
    <property type="term" value="P:IRE1-mediated unfolded protein response"/>
    <property type="evidence" value="ECO:0007669"/>
    <property type="project" value="EnsemblFungi"/>
</dbReference>
<keyword evidence="7" id="KW-0255">Endonuclease</keyword>
<keyword evidence="4 16" id="KW-0819">tRNA processing</keyword>
<evidence type="ECO:0000256" key="8">
    <source>
        <dbReference type="ARBA" id="ARBA00022777"/>
    </source>
</evidence>
<dbReference type="GeneID" id="5543548"/>
<dbReference type="InterPro" id="IPR027417">
    <property type="entry name" value="P-loop_NTPase"/>
</dbReference>
<dbReference type="FunFam" id="3.40.50.300:FF:001934">
    <property type="entry name" value="tRNA ligase"/>
    <property type="match status" value="1"/>
</dbReference>
<keyword evidence="8" id="KW-0418">Kinase</keyword>
<dbReference type="HOGENOM" id="CLU_010316_1_0_1"/>
<dbReference type="FunCoup" id="A7TQJ0">
    <property type="interactions" value="104"/>
</dbReference>
<dbReference type="Gene3D" id="3.40.50.300">
    <property type="entry name" value="P-loop containing nucleotide triphosphate hydrolases"/>
    <property type="match status" value="1"/>
</dbReference>
<evidence type="ECO:0000256" key="9">
    <source>
        <dbReference type="ARBA" id="ARBA00022801"/>
    </source>
</evidence>
<evidence type="ECO:0000256" key="11">
    <source>
        <dbReference type="ARBA" id="ARBA00023268"/>
    </source>
</evidence>
<dbReference type="PIRSF" id="PIRSF019634">
    <property type="entry name" value="tRNA_lig_yeast"/>
    <property type="match status" value="1"/>
</dbReference>
<dbReference type="RefSeq" id="XP_001643312.1">
    <property type="nucleotide sequence ID" value="XM_001643262.1"/>
</dbReference>
<keyword evidence="10" id="KW-0067">ATP-binding</keyword>
<dbReference type="InterPro" id="IPR019039">
    <property type="entry name" value="T4-Rnl1-like_N"/>
</dbReference>
<evidence type="ECO:0000259" key="20">
    <source>
        <dbReference type="Pfam" id="PF09511"/>
    </source>
</evidence>